<sequence>MSESSSQYSRKENFPLEENIKAILRLKPSMYDSDSYIESKSHYYDIVYSEVTSNRKIYDSSILSIVKSFMKGIDVNFMAFGPKDGGKTYTFIGENFNVNAFKKDSKGIALYAITSIFKALNFMKEKDIKYQIGYSLVEIPDENANYNFKSVSLHESFKGFNNLKDVKQAILKHYKDKKYENSHTIFNVSLSQYRMNKKTNKMMKLESKLNFIDFSHTITDKLLNQIELYPNVELKKIFHKIVIFCPCLDLVVSKALAGKDRTILFYCTPYLTDTFEEIEIIGKMESILQLFRQIKCNIDINCSESSNSTMVKENIAFLKKKLNKFKETIYIDEHGGKHYQGLLENGEEIDPVDLDMYDDSKENIEPDTDESSVIDSYIEENISENIMQDGIFNDEIIINNGDDLILGENIFKTDDDVTPKAAPAVTKFTVPYVSVSGDLKDSSDEEDESSSKEYIINEPKNEIMNYSNDIDYLETIFEEDSQEVIKAMEGINDESTSNILPITTEQTIIKSESSIENGEQIVTEKTYCEPVVTEEVVNEPTGGKKRIITINTETITVSKRKPIDTNKTICTSTTTIKSNGFINDSLIEDDEILEPTVETKVIQKPSIIKKTIITENTVINNDKPITKKITNEKPVRTASLKRINNITNDIKISNTRLPKLNSPESNSPESNSPKSNCSSPGTESINNLPKSSEVKSQTQTYLLPSLVPRRISSVRPSISPKMNSSESKERNSKSFVDNIINNKIIHNENKIEHNEEQTKKMPNITTNEKQKSKCSIRNESSVDKIEEELHEDSKIKTLTKAIEAKDAEIKDRMEIIKQYTDTLLSLEENQILGRKNSQKYKKFEKELKQRTEEGQQNIDELREKLEYLSALLNEKDKQINNTNDSIKNKERELESSKNKLSFLISVLDEKDAIIKKSNEKVKEIENKNQSLNDSVINYEEHINNLKDQLEEKEKINEALQAQMAELSDRINQAQERMEKLYQLQIKQKEKHKVQLEKQSLKYKKIIKKLIEKKRLSNSSIPYSEASRKDCDIVSNFSKDVPSDIYSFKSDLTDIFSDDDLANLASNQHDNKIYAEVLNHYNKIFKKLKEVLVENQSNDVQSLKTSSSLSNTEGTENVVRKAEEIVKTEHQHIKSEDNYQMDLVQAAETLNSQVNHWKQYSSDQQRHIENLQTEQVRLMEKIEALSKLQQPLKDGNDEENERLIKEANTTLENIKSDIMNSIIVDDDPVEDGKEFSLLDYKEELGLENKDENKTNKNNKTTETSSKPQNRKQEKIEKKNEQKIQQQNQKINDLRKCCDRQSEMIVNLEFSLMKAQAIIVSLTQNNENNLKFNDLTSNISSNDINTPNNKSTTYKRNKERINPLIYNTNHNIEDSMEIDESISQIQPDLYDVCNLNEYPVFSNPDISTLLNSREFKNYNNSNNIISNSQDQSSSFILDSSIIKADINDNPNQISHDSIVGEKESTTTTSKVFTQPVNNINSTGKNHRDSQVTLINDINAINNIGQTYSPSKNNIYRQSMLSQNSKYSTNDETNIEAPSMIPSSQINSTSIPPQSDKLLGRNQKSKKSENKDGKRRNPLKNIFSKSSTESIKSDSDKASLKKKESKRSSFTKFFSRKNKSNNNSSNSNTINDSNSIQSTNNNKLLEEKILISPIQIDMQKENKEFDNDSDDDMPILQLQQKRINQDLLNSNTSSPNAFSAQNPPTQIKINSGTYSKDSSPYITPHQSYSSSHHISPSTETTEYYDTTTEVPKGNTLKNLHLHNISDNEPEVIQPLNPTIKSENELTQTQSELKKESGLLKQHPKIHKYIDDKILDEKKQEFDNIPKGHAIDKKDPLLLSNFSSTKIESDPENLNKNMNSNIFSTINTQNSNTSVSCQPNEANNAQTINNEINETLWSPYVPNNLTTTNEMPIVKETINTTDSNIFFDDNLKSNFKPKIIESHNNYITMNKTLLNDEVTVYPITETLTNVDTTTEIYKPNSSENIKIITTNYQNELLNSNLVDNKTTSTNNPFFDNNNEVATVTLPNVKRESTSASPKSTQTTIKKTITTKTTTTTNKNSSSPKSTSVKKVITKTSPKMKNSTSSSSGPVVKKIIKTITTTTTTNNNNESKISETKSKVNETITLSPKNTSYQPSFKNNETTYTTTTLPKTISETKITYQPTFKTNYSPKISEINTDNTKYSPKITETITETITTTTTTSTNPTNKNNNITTMYKSTVDKKVPMDQTITINESSVPMTTYITETNYQSNNDQSIMPKISHENIKNMDDITKQNNNLDDIDYYTTKIEQDLFIDGQDEIDDDLEDVANTTMKSIEKYEFLKRSSIKRNAKLFHNNGNSEEAQKEMDKLNEISQSIQDLKEKNRVEMLEINKKLGTDEYENKNNNNINTNEYNVNKPIIDKYENVTTTNTTNTSKKPNSDECKYITTTTTTTTTFSNGEKSNIKQKKNRKFRLFSKCTGNKDDDVYIKKNKSKAKNKKNNLKTSINDIVVDNNEVVKVNSVNSKNKGKSTVNNDYFTSKATNQYTENSEDYLTAVSSSEYVKKDKKYGDDDSEYYYIYDTTEKNTVTNTLNEKNKKKQKGVLHFNYFD</sequence>
<dbReference type="GO" id="GO:0007052">
    <property type="term" value="P:mitotic spindle organization"/>
    <property type="evidence" value="ECO:0007669"/>
    <property type="project" value="TreeGrafter"/>
</dbReference>
<name>A0A1Y1VJ00_9FUNG</name>
<feature type="compositionally biased region" description="Low complexity" evidence="8">
    <location>
        <begin position="657"/>
        <end position="680"/>
    </location>
</feature>
<comment type="caution">
    <text evidence="10">The sequence shown here is derived from an EMBL/GenBank/DDBJ whole genome shotgun (WGS) entry which is preliminary data.</text>
</comment>
<keyword evidence="5 7" id="KW-0175">Coiled coil</keyword>
<feature type="compositionally biased region" description="Low complexity" evidence="8">
    <location>
        <begin position="713"/>
        <end position="725"/>
    </location>
</feature>
<evidence type="ECO:0000256" key="7">
    <source>
        <dbReference type="SAM" id="Coils"/>
    </source>
</evidence>
<feature type="region of interest" description="Disordered" evidence="8">
    <location>
        <begin position="2045"/>
        <end position="2084"/>
    </location>
</feature>
<dbReference type="GO" id="GO:0008017">
    <property type="term" value="F:microtubule binding"/>
    <property type="evidence" value="ECO:0007669"/>
    <property type="project" value="InterPro"/>
</dbReference>
<dbReference type="SUPFAM" id="SSF52540">
    <property type="entry name" value="P-loop containing nucleoside triphosphate hydrolases"/>
    <property type="match status" value="1"/>
</dbReference>
<reference evidence="10 11" key="1">
    <citation type="submission" date="2016-08" db="EMBL/GenBank/DDBJ databases">
        <title>Genomes of anaerobic fungi encode conserved fungal cellulosomes for biomass hydrolysis.</title>
        <authorList>
            <consortium name="DOE Joint Genome Institute"/>
            <person name="Haitjema C.H."/>
            <person name="Gilmore S.P."/>
            <person name="Henske J.K."/>
            <person name="Solomon K.V."/>
            <person name="De Groot R."/>
            <person name="Kuo A."/>
            <person name="Mondo S.J."/>
            <person name="Salamov A.A."/>
            <person name="Labutti K."/>
            <person name="Zhao Z."/>
            <person name="Chiniquy J."/>
            <person name="Barry K."/>
            <person name="Brewer H.M."/>
            <person name="Purvine S.O."/>
            <person name="Wright A.T."/>
            <person name="Boxma B."/>
            <person name="Van Alen T."/>
            <person name="Hackstein J.H."/>
            <person name="Baker S.E."/>
            <person name="Grigoriev I.V."/>
            <person name="O'Malley M.A."/>
        </authorList>
    </citation>
    <scope>NUCLEOTIDE SEQUENCE [LARGE SCALE GENOMIC DNA]</scope>
    <source>
        <strain evidence="11">finn</strain>
    </source>
</reference>
<feature type="binding site" evidence="6">
    <location>
        <begin position="81"/>
        <end position="88"/>
    </location>
    <ligand>
        <name>ATP</name>
        <dbReference type="ChEBI" id="CHEBI:30616"/>
    </ligand>
</feature>
<feature type="compositionally biased region" description="Polar residues" evidence="8">
    <location>
        <begin position="681"/>
        <end position="701"/>
    </location>
</feature>
<evidence type="ECO:0000256" key="1">
    <source>
        <dbReference type="ARBA" id="ARBA00004496"/>
    </source>
</evidence>
<keyword evidence="4 6" id="KW-0067">ATP-binding</keyword>
<feature type="region of interest" description="Disordered" evidence="8">
    <location>
        <begin position="1708"/>
        <end position="1735"/>
    </location>
</feature>
<feature type="coiled-coil region" evidence="7">
    <location>
        <begin position="844"/>
        <end position="998"/>
    </location>
</feature>
<dbReference type="OrthoDB" id="2154870at2759"/>
<evidence type="ECO:0000256" key="6">
    <source>
        <dbReference type="PROSITE-ProRule" id="PRU00283"/>
    </source>
</evidence>
<feature type="compositionally biased region" description="Low complexity" evidence="8">
    <location>
        <begin position="1722"/>
        <end position="1735"/>
    </location>
</feature>
<feature type="region of interest" description="Disordered" evidence="8">
    <location>
        <begin position="654"/>
        <end position="701"/>
    </location>
</feature>
<evidence type="ECO:0000256" key="5">
    <source>
        <dbReference type="ARBA" id="ARBA00023054"/>
    </source>
</evidence>
<evidence type="ECO:0000313" key="10">
    <source>
        <dbReference type="EMBL" id="ORX57692.1"/>
    </source>
</evidence>
<accession>A0A1Y1VJ00</accession>
<evidence type="ECO:0000256" key="2">
    <source>
        <dbReference type="ARBA" id="ARBA00022490"/>
    </source>
</evidence>
<evidence type="ECO:0000256" key="3">
    <source>
        <dbReference type="ARBA" id="ARBA00022741"/>
    </source>
</evidence>
<feature type="region of interest" description="Disordered" evidence="8">
    <location>
        <begin position="713"/>
        <end position="733"/>
    </location>
</feature>
<feature type="region of interest" description="Disordered" evidence="8">
    <location>
        <begin position="1520"/>
        <end position="1635"/>
    </location>
</feature>
<dbReference type="InterPro" id="IPR001752">
    <property type="entry name" value="Kinesin_motor_dom"/>
</dbReference>
<keyword evidence="11" id="KW-1185">Reference proteome</keyword>
<dbReference type="STRING" id="1754191.A0A1Y1VJ00"/>
<dbReference type="GO" id="GO:0005737">
    <property type="term" value="C:cytoplasm"/>
    <property type="evidence" value="ECO:0007669"/>
    <property type="project" value="UniProtKB-SubCell"/>
</dbReference>
<gene>
    <name evidence="10" type="ORF">BCR36DRAFT_133306</name>
</gene>
<feature type="compositionally biased region" description="Polar residues" evidence="8">
    <location>
        <begin position="1708"/>
        <end position="1718"/>
    </location>
</feature>
<dbReference type="PANTHER" id="PTHR47969:SF15">
    <property type="entry name" value="CHROMOSOME-ASSOCIATED KINESIN KIF4A-RELATED"/>
    <property type="match status" value="1"/>
</dbReference>
<dbReference type="GO" id="GO:0003777">
    <property type="term" value="F:microtubule motor activity"/>
    <property type="evidence" value="ECO:0007669"/>
    <property type="project" value="InterPro"/>
</dbReference>
<evidence type="ECO:0000313" key="11">
    <source>
        <dbReference type="Proteomes" id="UP000193719"/>
    </source>
</evidence>
<feature type="compositionally biased region" description="Polar residues" evidence="8">
    <location>
        <begin position="1520"/>
        <end position="1529"/>
    </location>
</feature>
<dbReference type="GO" id="GO:0005875">
    <property type="term" value="C:microtubule associated complex"/>
    <property type="evidence" value="ECO:0007669"/>
    <property type="project" value="TreeGrafter"/>
</dbReference>
<feature type="domain" description="Kinesin motor" evidence="9">
    <location>
        <begin position="19"/>
        <end position="143"/>
    </location>
</feature>
<keyword evidence="3 6" id="KW-0547">Nucleotide-binding</keyword>
<feature type="compositionally biased region" description="Basic and acidic residues" evidence="8">
    <location>
        <begin position="1588"/>
        <end position="1599"/>
    </location>
</feature>
<keyword evidence="6" id="KW-0505">Motor protein</keyword>
<dbReference type="InterPro" id="IPR027640">
    <property type="entry name" value="Kinesin-like_fam"/>
</dbReference>
<feature type="region of interest" description="Disordered" evidence="8">
    <location>
        <begin position="1247"/>
        <end position="1288"/>
    </location>
</feature>
<evidence type="ECO:0000256" key="4">
    <source>
        <dbReference type="ARBA" id="ARBA00022840"/>
    </source>
</evidence>
<feature type="compositionally biased region" description="Low complexity" evidence="8">
    <location>
        <begin position="1617"/>
        <end position="1635"/>
    </location>
</feature>
<evidence type="ECO:0000256" key="8">
    <source>
        <dbReference type="SAM" id="MobiDB-lite"/>
    </source>
</evidence>
<feature type="compositionally biased region" description="Low complexity" evidence="8">
    <location>
        <begin position="2045"/>
        <end position="2083"/>
    </location>
</feature>
<dbReference type="GO" id="GO:0007018">
    <property type="term" value="P:microtubule-based movement"/>
    <property type="evidence" value="ECO:0007669"/>
    <property type="project" value="InterPro"/>
</dbReference>
<dbReference type="Proteomes" id="UP000193719">
    <property type="component" value="Unassembled WGS sequence"/>
</dbReference>
<dbReference type="EMBL" id="MCFH01000005">
    <property type="protein sequence ID" value="ORX57692.1"/>
    <property type="molecule type" value="Genomic_DNA"/>
</dbReference>
<protein>
    <recommendedName>
        <fullName evidence="9">Kinesin motor domain-containing protein</fullName>
    </recommendedName>
</protein>
<dbReference type="Gene3D" id="3.40.850.10">
    <property type="entry name" value="Kinesin motor domain"/>
    <property type="match status" value="1"/>
</dbReference>
<feature type="coiled-coil region" evidence="7">
    <location>
        <begin position="2333"/>
        <end position="2363"/>
    </location>
</feature>
<keyword evidence="2" id="KW-0963">Cytoplasm</keyword>
<comment type="subcellular location">
    <subcellularLocation>
        <location evidence="1">Cytoplasm</location>
    </subcellularLocation>
</comment>
<dbReference type="GO" id="GO:0005524">
    <property type="term" value="F:ATP binding"/>
    <property type="evidence" value="ECO:0007669"/>
    <property type="project" value="UniProtKB-UniRule"/>
</dbReference>
<dbReference type="InterPro" id="IPR036961">
    <property type="entry name" value="Kinesin_motor_dom_sf"/>
</dbReference>
<dbReference type="PANTHER" id="PTHR47969">
    <property type="entry name" value="CHROMOSOME-ASSOCIATED KINESIN KIF4A-RELATED"/>
    <property type="match status" value="1"/>
</dbReference>
<dbReference type="PROSITE" id="PS50067">
    <property type="entry name" value="KINESIN_MOTOR_2"/>
    <property type="match status" value="1"/>
</dbReference>
<comment type="similarity">
    <text evidence="6">Belongs to the TRAFAC class myosin-kinesin ATPase superfamily. Kinesin family.</text>
</comment>
<organism evidence="10 11">
    <name type="scientific">Piromyces finnis</name>
    <dbReference type="NCBI Taxonomy" id="1754191"/>
    <lineage>
        <taxon>Eukaryota</taxon>
        <taxon>Fungi</taxon>
        <taxon>Fungi incertae sedis</taxon>
        <taxon>Chytridiomycota</taxon>
        <taxon>Chytridiomycota incertae sedis</taxon>
        <taxon>Neocallimastigomycetes</taxon>
        <taxon>Neocallimastigales</taxon>
        <taxon>Neocallimastigaceae</taxon>
        <taxon>Piromyces</taxon>
    </lineage>
</organism>
<evidence type="ECO:0000259" key="9">
    <source>
        <dbReference type="PROSITE" id="PS50067"/>
    </source>
</evidence>
<feature type="compositionally biased region" description="Basic and acidic residues" evidence="8">
    <location>
        <begin position="1269"/>
        <end position="1280"/>
    </location>
</feature>
<reference evidence="10 11" key="2">
    <citation type="submission" date="2016-08" db="EMBL/GenBank/DDBJ databases">
        <title>Pervasive Adenine N6-methylation of Active Genes in Fungi.</title>
        <authorList>
            <consortium name="DOE Joint Genome Institute"/>
            <person name="Mondo S.J."/>
            <person name="Dannebaum R.O."/>
            <person name="Kuo R.C."/>
            <person name="Labutti K."/>
            <person name="Haridas S."/>
            <person name="Kuo A."/>
            <person name="Salamov A."/>
            <person name="Ahrendt S.R."/>
            <person name="Lipzen A."/>
            <person name="Sullivan W."/>
            <person name="Andreopoulos W.B."/>
            <person name="Clum A."/>
            <person name="Lindquist E."/>
            <person name="Daum C."/>
            <person name="Ramamoorthy G.K."/>
            <person name="Gryganskyi A."/>
            <person name="Culley D."/>
            <person name="Magnuson J.K."/>
            <person name="James T.Y."/>
            <person name="O'Malley M.A."/>
            <person name="Stajich J.E."/>
            <person name="Spatafora J.W."/>
            <person name="Visel A."/>
            <person name="Grigoriev I.V."/>
        </authorList>
    </citation>
    <scope>NUCLEOTIDE SEQUENCE [LARGE SCALE GENOMIC DNA]</scope>
    <source>
        <strain evidence="11">finn</strain>
    </source>
</reference>
<feature type="compositionally biased region" description="Polar residues" evidence="8">
    <location>
        <begin position="1538"/>
        <end position="1550"/>
    </location>
</feature>
<dbReference type="GO" id="GO:0051231">
    <property type="term" value="P:spindle elongation"/>
    <property type="evidence" value="ECO:0007669"/>
    <property type="project" value="TreeGrafter"/>
</dbReference>
<proteinExistence type="inferred from homology"/>
<dbReference type="InterPro" id="IPR027417">
    <property type="entry name" value="P-loop_NTPase"/>
</dbReference>